<dbReference type="STRING" id="642227.HA49_19885"/>
<dbReference type="PROSITE" id="PS50405">
    <property type="entry name" value="GST_CTER"/>
    <property type="match status" value="1"/>
</dbReference>
<dbReference type="InterPro" id="IPR004045">
    <property type="entry name" value="Glutathione_S-Trfase_N"/>
</dbReference>
<dbReference type="SFLD" id="SFLDS00019">
    <property type="entry name" value="Glutathione_Transferase_(cytos"/>
    <property type="match status" value="1"/>
</dbReference>
<dbReference type="InterPro" id="IPR036282">
    <property type="entry name" value="Glutathione-S-Trfase_C_sf"/>
</dbReference>
<dbReference type="AlphaFoldDB" id="A0A095T276"/>
<dbReference type="eggNOG" id="COG0435">
    <property type="taxonomic scope" value="Bacteria"/>
</dbReference>
<dbReference type="CDD" id="cd03190">
    <property type="entry name" value="GST_C_Omega_like"/>
    <property type="match status" value="1"/>
</dbReference>
<dbReference type="InterPro" id="IPR036249">
    <property type="entry name" value="Thioredoxin-like_sf"/>
</dbReference>
<feature type="site" description="Lowers pKa of active site Cys" evidence="3">
    <location>
        <position position="296"/>
    </location>
</feature>
<dbReference type="Pfam" id="PF13409">
    <property type="entry name" value="GST_N_2"/>
    <property type="match status" value="1"/>
</dbReference>
<dbReference type="GO" id="GO:0005737">
    <property type="term" value="C:cytoplasm"/>
    <property type="evidence" value="ECO:0007669"/>
    <property type="project" value="TreeGrafter"/>
</dbReference>
<comment type="caution">
    <text evidence="5">The sequence shown here is derived from an EMBL/GenBank/DDBJ whole genome shotgun (WGS) entry which is preliminary data.</text>
</comment>
<dbReference type="Proteomes" id="UP000029577">
    <property type="component" value="Unassembled WGS sequence"/>
</dbReference>
<dbReference type="SUPFAM" id="SSF47616">
    <property type="entry name" value="GST C-terminal domain-like"/>
    <property type="match status" value="1"/>
</dbReference>
<dbReference type="FunFam" id="3.40.30.10:FF:000058">
    <property type="entry name" value="Glutathione S-transferase, omega"/>
    <property type="match status" value="1"/>
</dbReference>
<dbReference type="PANTHER" id="PTHR32419:SF6">
    <property type="entry name" value="GLUTATHIONE S-TRANSFERASE OMEGA-LIKE 1-RELATED"/>
    <property type="match status" value="1"/>
</dbReference>
<feature type="binding site" evidence="2">
    <location>
        <position position="96"/>
    </location>
    <ligand>
        <name>glutathione</name>
        <dbReference type="ChEBI" id="CHEBI:57925"/>
    </ligand>
</feature>
<dbReference type="Pfam" id="PF13410">
    <property type="entry name" value="GST_C_2"/>
    <property type="match status" value="1"/>
</dbReference>
<feature type="site" description="Lowers pKa of active site Cys" evidence="3">
    <location>
        <position position="253"/>
    </location>
</feature>
<evidence type="ECO:0000259" key="4">
    <source>
        <dbReference type="PROSITE" id="PS50405"/>
    </source>
</evidence>
<dbReference type="SUPFAM" id="SSF52833">
    <property type="entry name" value="Thioredoxin-like"/>
    <property type="match status" value="1"/>
</dbReference>
<dbReference type="FunFam" id="1.20.1050.10:FF:000019">
    <property type="entry name" value="Glutathione S-transferase, omega"/>
    <property type="match status" value="1"/>
</dbReference>
<dbReference type="InterPro" id="IPR040079">
    <property type="entry name" value="Glutathione_S-Trfase"/>
</dbReference>
<dbReference type="InterPro" id="IPR016639">
    <property type="entry name" value="GST_Omega/GSH"/>
</dbReference>
<dbReference type="PANTHER" id="PTHR32419">
    <property type="entry name" value="GLUTATHIONYL-HYDROQUINONE REDUCTASE"/>
    <property type="match status" value="1"/>
</dbReference>
<dbReference type="InterPro" id="IPR010987">
    <property type="entry name" value="Glutathione-S-Trfase_C-like"/>
</dbReference>
<dbReference type="EMBL" id="JPKR02000003">
    <property type="protein sequence ID" value="KGD70684.1"/>
    <property type="molecule type" value="Genomic_DNA"/>
</dbReference>
<evidence type="ECO:0000313" key="5">
    <source>
        <dbReference type="EMBL" id="KGD70684.1"/>
    </source>
</evidence>
<feature type="binding site" evidence="2">
    <location>
        <begin position="130"/>
        <end position="133"/>
    </location>
    <ligand>
        <name>glutathione</name>
        <dbReference type="ChEBI" id="CHEBI:57925"/>
    </ligand>
</feature>
<dbReference type="InterPro" id="IPR047047">
    <property type="entry name" value="GST_Omega-like_C"/>
</dbReference>
<dbReference type="SFLD" id="SFLDG01206">
    <property type="entry name" value="Xi.1"/>
    <property type="match status" value="1"/>
</dbReference>
<dbReference type="Gene3D" id="1.20.1050.10">
    <property type="match status" value="1"/>
</dbReference>
<evidence type="ECO:0000256" key="3">
    <source>
        <dbReference type="PIRSR" id="PIRSR015753-3"/>
    </source>
</evidence>
<name>A0A095T276_9GAMM</name>
<sequence length="326" mass="37518">MGMLTEGRWQDVWYDTKASGGNFVRTQSQWRHWVTPQGEAGPTGDSGFAAEKGRYHLYVSLACPWAHRTLVMRQLKALTEVISVSVVHPLMLEHGWTFDHDFPGADGDPLYGLDYLYQLYLKADPQATTRVTVPVLWDKQRQTIVSNESAEILRMLNSAFACCGANDRDFYPPDLQQEIDELNDWIYPLINNGVYRAGFATTQQAYDEAVSSVMTGLDKAEALLAERRYLTGNRLTEADIRLWTTLIRFDDVYVTHFKCNHRRIIDYPNLYGFLREIYQMPGIADTVNLQHICCHYYASHRQINPYGIIPVGPQHDWLTPHQRVNR</sequence>
<feature type="domain" description="GST C-terminal" evidence="4">
    <location>
        <begin position="172"/>
        <end position="306"/>
    </location>
</feature>
<feature type="binding site" evidence="2">
    <location>
        <begin position="148"/>
        <end position="149"/>
    </location>
    <ligand>
        <name>glutathione</name>
        <dbReference type="ChEBI" id="CHEBI:57925"/>
    </ligand>
</feature>
<proteinExistence type="predicted"/>
<gene>
    <name evidence="5" type="ORF">HA49_19885</name>
</gene>
<feature type="active site" description="Proton donor/acceptor" evidence="1">
    <location>
        <position position="195"/>
    </location>
</feature>
<evidence type="ECO:0000313" key="6">
    <source>
        <dbReference type="Proteomes" id="UP000029577"/>
    </source>
</evidence>
<evidence type="ECO:0000256" key="1">
    <source>
        <dbReference type="PIRSR" id="PIRSR015753-1"/>
    </source>
</evidence>
<feature type="active site" description="Nucleophile" evidence="1">
    <location>
        <position position="63"/>
    </location>
</feature>
<dbReference type="SFLD" id="SFLDG01148">
    <property type="entry name" value="Xi_(cytGST)"/>
    <property type="match status" value="1"/>
</dbReference>
<dbReference type="Gene3D" id="3.40.30.10">
    <property type="entry name" value="Glutaredoxin"/>
    <property type="match status" value="1"/>
</dbReference>
<dbReference type="RefSeq" id="WP_038023362.1">
    <property type="nucleotide sequence ID" value="NZ_JPKR02000003.1"/>
</dbReference>
<protein>
    <submittedName>
        <fullName evidence="5">Glutathionyl-hydroquinone reductase YqjG</fullName>
    </submittedName>
</protein>
<dbReference type="OrthoDB" id="9769158at2"/>
<reference evidence="5" key="1">
    <citation type="submission" date="2014-12" db="EMBL/GenBank/DDBJ databases">
        <title>The draft genome of the Tatumella morbirosei type strain, LMG23360T isolated from pineapple rot.</title>
        <authorList>
            <person name="Smits T.H."/>
            <person name="Palmer M."/>
            <person name="Venter S.N."/>
            <person name="Duffy B."/>
            <person name="Steenkamp E.T."/>
            <person name="Chan W.Y."/>
            <person name="Coutinho T.A."/>
            <person name="Coetzee M.P."/>
            <person name="De Maayer P."/>
        </authorList>
    </citation>
    <scope>NUCLEOTIDE SEQUENCE [LARGE SCALE GENOMIC DNA]</scope>
    <source>
        <strain evidence="5">LMG 23360</strain>
    </source>
</reference>
<evidence type="ECO:0000256" key="2">
    <source>
        <dbReference type="PIRSR" id="PIRSR015753-2"/>
    </source>
</evidence>
<dbReference type="PIRSF" id="PIRSF015753">
    <property type="entry name" value="GST"/>
    <property type="match status" value="1"/>
</dbReference>
<accession>A0A095T276</accession>
<organism evidence="5 6">
    <name type="scientific">Tatumella morbirosei</name>
    <dbReference type="NCBI Taxonomy" id="642227"/>
    <lineage>
        <taxon>Bacteria</taxon>
        <taxon>Pseudomonadati</taxon>
        <taxon>Pseudomonadota</taxon>
        <taxon>Gammaproteobacteria</taxon>
        <taxon>Enterobacterales</taxon>
        <taxon>Erwiniaceae</taxon>
        <taxon>Tatumella</taxon>
    </lineage>
</organism>
<dbReference type="GO" id="GO:0004364">
    <property type="term" value="F:glutathione transferase activity"/>
    <property type="evidence" value="ECO:0007669"/>
    <property type="project" value="InterPro"/>
</dbReference>
<keyword evidence="6" id="KW-1185">Reference proteome</keyword>